<dbReference type="HOGENOM" id="CLU_2015547_0_0_1"/>
<dbReference type="Proteomes" id="UP000053424">
    <property type="component" value="Unassembled WGS sequence"/>
</dbReference>
<dbReference type="AlphaFoldDB" id="A0A0C2XUY5"/>
<organism evidence="1 2">
    <name type="scientific">Hebeloma cylindrosporum</name>
    <dbReference type="NCBI Taxonomy" id="76867"/>
    <lineage>
        <taxon>Eukaryota</taxon>
        <taxon>Fungi</taxon>
        <taxon>Dikarya</taxon>
        <taxon>Basidiomycota</taxon>
        <taxon>Agaricomycotina</taxon>
        <taxon>Agaricomycetes</taxon>
        <taxon>Agaricomycetidae</taxon>
        <taxon>Agaricales</taxon>
        <taxon>Agaricineae</taxon>
        <taxon>Hymenogastraceae</taxon>
        <taxon>Hebeloma</taxon>
    </lineage>
</organism>
<reference evidence="1 2" key="1">
    <citation type="submission" date="2014-04" db="EMBL/GenBank/DDBJ databases">
        <authorList>
            <consortium name="DOE Joint Genome Institute"/>
            <person name="Kuo A."/>
            <person name="Gay G."/>
            <person name="Dore J."/>
            <person name="Kohler A."/>
            <person name="Nagy L.G."/>
            <person name="Floudas D."/>
            <person name="Copeland A."/>
            <person name="Barry K.W."/>
            <person name="Cichocki N."/>
            <person name="Veneault-Fourrey C."/>
            <person name="LaButti K."/>
            <person name="Lindquist E.A."/>
            <person name="Lipzen A."/>
            <person name="Lundell T."/>
            <person name="Morin E."/>
            <person name="Murat C."/>
            <person name="Sun H."/>
            <person name="Tunlid A."/>
            <person name="Henrissat B."/>
            <person name="Grigoriev I.V."/>
            <person name="Hibbett D.S."/>
            <person name="Martin F."/>
            <person name="Nordberg H.P."/>
            <person name="Cantor M.N."/>
            <person name="Hua S.X."/>
        </authorList>
    </citation>
    <scope>NUCLEOTIDE SEQUENCE [LARGE SCALE GENOMIC DNA]</scope>
    <source>
        <strain evidence="2">h7</strain>
    </source>
</reference>
<keyword evidence="2" id="KW-1185">Reference proteome</keyword>
<evidence type="ECO:0000313" key="1">
    <source>
        <dbReference type="EMBL" id="KIM41483.1"/>
    </source>
</evidence>
<protein>
    <submittedName>
        <fullName evidence="1">Uncharacterized protein</fullName>
    </submittedName>
</protein>
<accession>A0A0C2XUY5</accession>
<proteinExistence type="predicted"/>
<gene>
    <name evidence="1" type="ORF">M413DRAFT_11043</name>
</gene>
<dbReference type="EMBL" id="KN831780">
    <property type="protein sequence ID" value="KIM41483.1"/>
    <property type="molecule type" value="Genomic_DNA"/>
</dbReference>
<evidence type="ECO:0000313" key="2">
    <source>
        <dbReference type="Proteomes" id="UP000053424"/>
    </source>
</evidence>
<reference evidence="2" key="2">
    <citation type="submission" date="2015-01" db="EMBL/GenBank/DDBJ databases">
        <title>Evolutionary Origins and Diversification of the Mycorrhizal Mutualists.</title>
        <authorList>
            <consortium name="DOE Joint Genome Institute"/>
            <consortium name="Mycorrhizal Genomics Consortium"/>
            <person name="Kohler A."/>
            <person name="Kuo A."/>
            <person name="Nagy L.G."/>
            <person name="Floudas D."/>
            <person name="Copeland A."/>
            <person name="Barry K.W."/>
            <person name="Cichocki N."/>
            <person name="Veneault-Fourrey C."/>
            <person name="LaButti K."/>
            <person name="Lindquist E.A."/>
            <person name="Lipzen A."/>
            <person name="Lundell T."/>
            <person name="Morin E."/>
            <person name="Murat C."/>
            <person name="Riley R."/>
            <person name="Ohm R."/>
            <person name="Sun H."/>
            <person name="Tunlid A."/>
            <person name="Henrissat B."/>
            <person name="Grigoriev I.V."/>
            <person name="Hibbett D.S."/>
            <person name="Martin F."/>
        </authorList>
    </citation>
    <scope>NUCLEOTIDE SEQUENCE [LARGE SCALE GENOMIC DNA]</scope>
    <source>
        <strain evidence="2">h7</strain>
    </source>
</reference>
<name>A0A0C2XUY5_HEBCY</name>
<sequence>MSWLWMSRSPYNPRRASRDATRLYEYVIIIPNLETPTALPPQRSLKVPRLAAAFPKEGPGRQRTVQVHEQPTVKIPSSQRMTGVGGISNYGHCRRSALENMRRNGEIWGLHQIAIGDRYYGVK</sequence>